<protein>
    <submittedName>
        <fullName evidence="2">Methyltransferase type 11</fullName>
    </submittedName>
</protein>
<dbReference type="SUPFAM" id="SSF53335">
    <property type="entry name" value="S-adenosyl-L-methionine-dependent methyltransferases"/>
    <property type="match status" value="1"/>
</dbReference>
<dbReference type="Gene3D" id="3.40.50.150">
    <property type="entry name" value="Vaccinia Virus protein VP39"/>
    <property type="match status" value="1"/>
</dbReference>
<evidence type="ECO:0000313" key="2">
    <source>
        <dbReference type="EMBL" id="REC77639.1"/>
    </source>
</evidence>
<evidence type="ECO:0000259" key="1">
    <source>
        <dbReference type="Pfam" id="PF13847"/>
    </source>
</evidence>
<comment type="caution">
    <text evidence="2">The sequence shown here is derived from an EMBL/GenBank/DDBJ whole genome shotgun (WGS) entry which is preliminary data.</text>
</comment>
<dbReference type="CDD" id="cd02440">
    <property type="entry name" value="AdoMet_MTases"/>
    <property type="match status" value="1"/>
</dbReference>
<keyword evidence="2" id="KW-0808">Transferase</keyword>
<dbReference type="AlphaFoldDB" id="A0A3D9DI16"/>
<reference evidence="2 3" key="1">
    <citation type="journal article" date="2010" name="Syst. Appl. Microbiol.">
        <title>Four new species of Chryseobacterium from the rhizosphere of coastal sand dune plants, Chryseobacterium elymi sp. nov., Chryseobacterium hagamense sp. nov., Chryseobacterium lathyri sp. nov. and Chryseobacterium rhizosphaerae sp. nov.</title>
        <authorList>
            <person name="Cho S.H."/>
            <person name="Lee K.S."/>
            <person name="Shin D.S."/>
            <person name="Han J.H."/>
            <person name="Park K.S."/>
            <person name="Lee C.H."/>
            <person name="Park K.H."/>
            <person name="Kim S.B."/>
        </authorList>
    </citation>
    <scope>NUCLEOTIDE SEQUENCE [LARGE SCALE GENOMIC DNA]</scope>
    <source>
        <strain evidence="2 3">KCTC 22547</strain>
    </source>
</reference>
<feature type="domain" description="Methyltransferase" evidence="1">
    <location>
        <begin position="16"/>
        <end position="121"/>
    </location>
</feature>
<gene>
    <name evidence="2" type="ORF">DRF60_10905</name>
</gene>
<dbReference type="EMBL" id="QNUH01000008">
    <property type="protein sequence ID" value="REC77639.1"/>
    <property type="molecule type" value="Genomic_DNA"/>
</dbReference>
<dbReference type="GO" id="GO:0008168">
    <property type="term" value="F:methyltransferase activity"/>
    <property type="evidence" value="ECO:0007669"/>
    <property type="project" value="UniProtKB-KW"/>
</dbReference>
<dbReference type="OrthoDB" id="9789123at2"/>
<sequence>MIGKAVRQSDKPQTWADLGCGDGTFTNALAHLLPDGSHIYAVDSQSQNFSKSLGNNVSVNFIKADFEKFDFDFSNLDGILMANSLHYIKDKGPLINRLEKYLSADKKFVIIEYDTDIANQWVPYPILFFKLKELFTNLGYSKIIKVNEQQSIFGQGSIYSATIGVNH</sequence>
<organism evidence="2 3">
    <name type="scientific">Chryseobacterium elymi</name>
    <dbReference type="NCBI Taxonomy" id="395936"/>
    <lineage>
        <taxon>Bacteria</taxon>
        <taxon>Pseudomonadati</taxon>
        <taxon>Bacteroidota</taxon>
        <taxon>Flavobacteriia</taxon>
        <taxon>Flavobacteriales</taxon>
        <taxon>Weeksellaceae</taxon>
        <taxon>Chryseobacterium group</taxon>
        <taxon>Chryseobacterium</taxon>
    </lineage>
</organism>
<dbReference type="Proteomes" id="UP000257030">
    <property type="component" value="Unassembled WGS sequence"/>
</dbReference>
<accession>A0A3D9DI16</accession>
<keyword evidence="2" id="KW-0489">Methyltransferase</keyword>
<name>A0A3D9DI16_9FLAO</name>
<evidence type="ECO:0000313" key="3">
    <source>
        <dbReference type="Proteomes" id="UP000257030"/>
    </source>
</evidence>
<dbReference type="InterPro" id="IPR025714">
    <property type="entry name" value="Methyltranfer_dom"/>
</dbReference>
<dbReference type="GO" id="GO:0032259">
    <property type="term" value="P:methylation"/>
    <property type="evidence" value="ECO:0007669"/>
    <property type="project" value="UniProtKB-KW"/>
</dbReference>
<dbReference type="InterPro" id="IPR029063">
    <property type="entry name" value="SAM-dependent_MTases_sf"/>
</dbReference>
<keyword evidence="3" id="KW-1185">Reference proteome</keyword>
<proteinExistence type="predicted"/>
<dbReference type="Pfam" id="PF13847">
    <property type="entry name" value="Methyltransf_31"/>
    <property type="match status" value="1"/>
</dbReference>